<evidence type="ECO:0000259" key="11">
    <source>
        <dbReference type="PROSITE" id="PS50011"/>
    </source>
</evidence>
<keyword evidence="13" id="KW-1185">Reference proteome</keyword>
<evidence type="ECO:0000256" key="3">
    <source>
        <dbReference type="ARBA" id="ARBA00022527"/>
    </source>
</evidence>
<keyword evidence="5" id="KW-0547">Nucleotide-binding</keyword>
<dbReference type="InterPro" id="IPR011009">
    <property type="entry name" value="Kinase-like_dom_sf"/>
</dbReference>
<dbReference type="GO" id="GO:0007346">
    <property type="term" value="P:regulation of mitotic cell cycle"/>
    <property type="evidence" value="ECO:0007669"/>
    <property type="project" value="TreeGrafter"/>
</dbReference>
<dbReference type="GO" id="GO:0043066">
    <property type="term" value="P:negative regulation of apoptotic process"/>
    <property type="evidence" value="ECO:0007669"/>
    <property type="project" value="TreeGrafter"/>
</dbReference>
<comment type="caution">
    <text evidence="12">The sequence shown here is derived from an EMBL/GenBank/DDBJ whole genome shotgun (WGS) entry which is preliminary data.</text>
</comment>
<dbReference type="Gene3D" id="3.30.200.20">
    <property type="entry name" value="Phosphorylase Kinase, domain 1"/>
    <property type="match status" value="2"/>
</dbReference>
<accession>A0A3N0XRH6</accession>
<evidence type="ECO:0000256" key="5">
    <source>
        <dbReference type="ARBA" id="ARBA00022741"/>
    </source>
</evidence>
<evidence type="ECO:0000256" key="2">
    <source>
        <dbReference type="ARBA" id="ARBA00012513"/>
    </source>
</evidence>
<proteinExistence type="inferred from homology"/>
<dbReference type="PANTHER" id="PTHR22984">
    <property type="entry name" value="SERINE/THREONINE-PROTEIN KINASE PIM"/>
    <property type="match status" value="1"/>
</dbReference>
<dbReference type="InterPro" id="IPR051138">
    <property type="entry name" value="PIM_Ser/Thr_kinase"/>
</dbReference>
<comment type="catalytic activity">
    <reaction evidence="8">
        <text>L-threonyl-[protein] + ATP = O-phospho-L-threonyl-[protein] + ADP + H(+)</text>
        <dbReference type="Rhea" id="RHEA:46608"/>
        <dbReference type="Rhea" id="RHEA-COMP:11060"/>
        <dbReference type="Rhea" id="RHEA-COMP:11605"/>
        <dbReference type="ChEBI" id="CHEBI:15378"/>
        <dbReference type="ChEBI" id="CHEBI:30013"/>
        <dbReference type="ChEBI" id="CHEBI:30616"/>
        <dbReference type="ChEBI" id="CHEBI:61977"/>
        <dbReference type="ChEBI" id="CHEBI:456216"/>
        <dbReference type="EC" id="2.7.11.1"/>
    </reaction>
</comment>
<evidence type="ECO:0000256" key="7">
    <source>
        <dbReference type="ARBA" id="ARBA00022840"/>
    </source>
</evidence>
<dbReference type="Pfam" id="PF00069">
    <property type="entry name" value="Pkinase"/>
    <property type="match status" value="1"/>
</dbReference>
<dbReference type="Gene3D" id="1.10.510.10">
    <property type="entry name" value="Transferase(Phosphotransferase) domain 1"/>
    <property type="match status" value="1"/>
</dbReference>
<sequence length="440" mass="49558">MSTASVSVSKVGVDETGDVAAWLYTISFCNDFCDWVDKQWSIDSLTADIQQPFESTRASAVESAQPSPKDTVKKSPTEIHTRSSRRSRFYAFFKRAWKAIKHPFLCCRRTRVESPTPQLNPHQSDPEPSSVPGPSGLHQMPDVDPPVPEPSSVPSLSDWEPNNGSLTTFYEVKDMLGSGSFGQVFKGIRKSDEQERGCPRPLVTEVAMMLILRRPPVSPYVIEMYDWFDRPKVISLILEYPQPCKVLREFITDLHKLNEPIARGLMCQLVLAVQHCIDHSVFHNDIHADNILVNTWSLELKLIDFGCAHLVDSNGYNSTQYLGAIEYCPPEVFKRPKYHAVPTNVWALGIVLYMMMNGRLPFVSIQETAKACPNWNPDLSNACRDLISQCLNRSPAKRATLKQILQHEWFNNQCKNEGRQGIPSIIGGQKLNSITEPVVA</sequence>
<dbReference type="AlphaFoldDB" id="A0A3N0XRH6"/>
<feature type="compositionally biased region" description="Basic and acidic residues" evidence="10">
    <location>
        <begin position="70"/>
        <end position="80"/>
    </location>
</feature>
<dbReference type="InterPro" id="IPR000719">
    <property type="entry name" value="Prot_kinase_dom"/>
</dbReference>
<dbReference type="GO" id="GO:0005524">
    <property type="term" value="F:ATP binding"/>
    <property type="evidence" value="ECO:0007669"/>
    <property type="project" value="UniProtKB-KW"/>
</dbReference>
<gene>
    <name evidence="12" type="ORF">DPX16_14694</name>
</gene>
<dbReference type="EMBL" id="RJVU01067364">
    <property type="protein sequence ID" value="ROI83752.1"/>
    <property type="molecule type" value="Genomic_DNA"/>
</dbReference>
<feature type="region of interest" description="Disordered" evidence="10">
    <location>
        <begin position="115"/>
        <end position="160"/>
    </location>
</feature>
<keyword evidence="3" id="KW-0723">Serine/threonine-protein kinase</keyword>
<protein>
    <recommendedName>
        <fullName evidence="2">non-specific serine/threonine protein kinase</fullName>
        <ecNumber evidence="2">2.7.11.1</ecNumber>
    </recommendedName>
</protein>
<dbReference type="SUPFAM" id="SSF56112">
    <property type="entry name" value="Protein kinase-like (PK-like)"/>
    <property type="match status" value="1"/>
</dbReference>
<comment type="catalytic activity">
    <reaction evidence="9">
        <text>L-seryl-[protein] + ATP = O-phospho-L-seryl-[protein] + ADP + H(+)</text>
        <dbReference type="Rhea" id="RHEA:17989"/>
        <dbReference type="Rhea" id="RHEA-COMP:9863"/>
        <dbReference type="Rhea" id="RHEA-COMP:11604"/>
        <dbReference type="ChEBI" id="CHEBI:15378"/>
        <dbReference type="ChEBI" id="CHEBI:29999"/>
        <dbReference type="ChEBI" id="CHEBI:30616"/>
        <dbReference type="ChEBI" id="CHEBI:83421"/>
        <dbReference type="ChEBI" id="CHEBI:456216"/>
        <dbReference type="EC" id="2.7.11.1"/>
    </reaction>
</comment>
<evidence type="ECO:0000256" key="1">
    <source>
        <dbReference type="ARBA" id="ARBA00005505"/>
    </source>
</evidence>
<feature type="region of interest" description="Disordered" evidence="10">
    <location>
        <begin position="56"/>
        <end position="80"/>
    </location>
</feature>
<organism evidence="12 13">
    <name type="scientific">Anabarilius grahami</name>
    <name type="common">Kanglang fish</name>
    <name type="synonym">Barilius grahami</name>
    <dbReference type="NCBI Taxonomy" id="495550"/>
    <lineage>
        <taxon>Eukaryota</taxon>
        <taxon>Metazoa</taxon>
        <taxon>Chordata</taxon>
        <taxon>Craniata</taxon>
        <taxon>Vertebrata</taxon>
        <taxon>Euteleostomi</taxon>
        <taxon>Actinopterygii</taxon>
        <taxon>Neopterygii</taxon>
        <taxon>Teleostei</taxon>
        <taxon>Ostariophysi</taxon>
        <taxon>Cypriniformes</taxon>
        <taxon>Xenocyprididae</taxon>
        <taxon>Xenocypridinae</taxon>
        <taxon>Xenocypridinae incertae sedis</taxon>
        <taxon>Anabarilius</taxon>
    </lineage>
</organism>
<evidence type="ECO:0000313" key="12">
    <source>
        <dbReference type="EMBL" id="ROI83752.1"/>
    </source>
</evidence>
<dbReference type="GO" id="GO:0005737">
    <property type="term" value="C:cytoplasm"/>
    <property type="evidence" value="ECO:0007669"/>
    <property type="project" value="TreeGrafter"/>
</dbReference>
<dbReference type="OrthoDB" id="8596411at2759"/>
<keyword evidence="4" id="KW-0808">Transferase</keyword>
<dbReference type="GO" id="GO:0004674">
    <property type="term" value="F:protein serine/threonine kinase activity"/>
    <property type="evidence" value="ECO:0007669"/>
    <property type="project" value="UniProtKB-KW"/>
</dbReference>
<keyword evidence="7" id="KW-0067">ATP-binding</keyword>
<evidence type="ECO:0000256" key="8">
    <source>
        <dbReference type="ARBA" id="ARBA00047899"/>
    </source>
</evidence>
<feature type="compositionally biased region" description="Polar residues" evidence="10">
    <location>
        <begin position="115"/>
        <end position="127"/>
    </location>
</feature>
<keyword evidence="6 12" id="KW-0418">Kinase</keyword>
<evidence type="ECO:0000256" key="10">
    <source>
        <dbReference type="SAM" id="MobiDB-lite"/>
    </source>
</evidence>
<dbReference type="PANTHER" id="PTHR22984:SF11">
    <property type="entry name" value="AURORA KINASE-RELATED"/>
    <property type="match status" value="1"/>
</dbReference>
<dbReference type="Proteomes" id="UP000281406">
    <property type="component" value="Unassembled WGS sequence"/>
</dbReference>
<feature type="domain" description="Protein kinase" evidence="11">
    <location>
        <begin position="170"/>
        <end position="410"/>
    </location>
</feature>
<evidence type="ECO:0000256" key="6">
    <source>
        <dbReference type="ARBA" id="ARBA00022777"/>
    </source>
</evidence>
<feature type="compositionally biased region" description="Polar residues" evidence="10">
    <location>
        <begin position="56"/>
        <end position="68"/>
    </location>
</feature>
<evidence type="ECO:0000256" key="9">
    <source>
        <dbReference type="ARBA" id="ARBA00048679"/>
    </source>
</evidence>
<reference evidence="12 13" key="1">
    <citation type="submission" date="2018-10" db="EMBL/GenBank/DDBJ databases">
        <title>Genome assembly for a Yunnan-Guizhou Plateau 3E fish, Anabarilius grahami (Regan), and its evolutionary and genetic applications.</title>
        <authorList>
            <person name="Jiang W."/>
        </authorList>
    </citation>
    <scope>NUCLEOTIDE SEQUENCE [LARGE SCALE GENOMIC DNA]</scope>
    <source>
        <strain evidence="12">AG-KIZ</strain>
        <tissue evidence="12">Muscle</tissue>
    </source>
</reference>
<name>A0A3N0XRH6_ANAGA</name>
<dbReference type="EC" id="2.7.11.1" evidence="2"/>
<comment type="similarity">
    <text evidence="1">Belongs to the protein kinase superfamily. CAMK Ser/Thr protein kinase family. PIM subfamily.</text>
</comment>
<dbReference type="PROSITE" id="PS50011">
    <property type="entry name" value="PROTEIN_KINASE_DOM"/>
    <property type="match status" value="1"/>
</dbReference>
<dbReference type="FunFam" id="1.10.510.10:FF:000649">
    <property type="entry name" value="Si:dkey-34d22.3"/>
    <property type="match status" value="1"/>
</dbReference>
<evidence type="ECO:0000256" key="4">
    <source>
        <dbReference type="ARBA" id="ARBA00022679"/>
    </source>
</evidence>
<evidence type="ECO:0000313" key="13">
    <source>
        <dbReference type="Proteomes" id="UP000281406"/>
    </source>
</evidence>